<evidence type="ECO:0000259" key="6">
    <source>
        <dbReference type="PROSITE" id="PS50234"/>
    </source>
</evidence>
<sequence>MANPEYLFLLVLLPVLAVLIWSYLKWRRNVQSQFSSSRFFNRFFPETNHGAQLVPYLFLTVFLLIIVALSNIVGGKELEKNRQSVQSVMFVLDISNSMNAQDVSSSRLAQARNIVSQTLDAMAAHRVGLVVFAGEARSVMPLTSDYVAAESYVQAIESEVIKRQGTDFLKAVEESVKKFKSVPKGARHIVLLSDGEDNEGNANEALALAKKEGIKITSVGIGSDEGAPVPEFLFGQLMGYKVDRSGSTVLSSRETQALQSIASGTGGNYIDGNNLEYAAELLVQEIQNSKGGASLWVENQNSIRYYQFFIGGAILILLVIFVAFPKNPLNY</sequence>
<dbReference type="PROSITE" id="PS50234">
    <property type="entry name" value="VWFA"/>
    <property type="match status" value="1"/>
</dbReference>
<evidence type="ECO:0000256" key="1">
    <source>
        <dbReference type="ARBA" id="ARBA00022475"/>
    </source>
</evidence>
<dbReference type="SUPFAM" id="SSF53300">
    <property type="entry name" value="vWA-like"/>
    <property type="match status" value="1"/>
</dbReference>
<keyword evidence="2 5" id="KW-0812">Transmembrane</keyword>
<evidence type="ECO:0000256" key="2">
    <source>
        <dbReference type="ARBA" id="ARBA00022692"/>
    </source>
</evidence>
<evidence type="ECO:0000256" key="5">
    <source>
        <dbReference type="SAM" id="Phobius"/>
    </source>
</evidence>
<dbReference type="PANTHER" id="PTHR22550">
    <property type="entry name" value="SPORE GERMINATION PROTEIN"/>
    <property type="match status" value="1"/>
</dbReference>
<evidence type="ECO:0000313" key="8">
    <source>
        <dbReference type="Proteomes" id="UP000694480"/>
    </source>
</evidence>
<feature type="transmembrane region" description="Helical" evidence="5">
    <location>
        <begin position="7"/>
        <end position="24"/>
    </location>
</feature>
<evidence type="ECO:0000256" key="3">
    <source>
        <dbReference type="ARBA" id="ARBA00022989"/>
    </source>
</evidence>
<dbReference type="InterPro" id="IPR036465">
    <property type="entry name" value="vWFA_dom_sf"/>
</dbReference>
<comment type="caution">
    <text evidence="7">The sequence shown here is derived from an EMBL/GenBank/DDBJ whole genome shotgun (WGS) entry which is preliminary data.</text>
</comment>
<feature type="transmembrane region" description="Helical" evidence="5">
    <location>
        <begin position="305"/>
        <end position="324"/>
    </location>
</feature>
<evidence type="ECO:0000256" key="4">
    <source>
        <dbReference type="ARBA" id="ARBA00023136"/>
    </source>
</evidence>
<dbReference type="EMBL" id="JADKYY010000002">
    <property type="protein sequence ID" value="MBF5026609.1"/>
    <property type="molecule type" value="Genomic_DNA"/>
</dbReference>
<dbReference type="Proteomes" id="UP000694480">
    <property type="component" value="Unassembled WGS sequence"/>
</dbReference>
<dbReference type="InterPro" id="IPR050768">
    <property type="entry name" value="UPF0353/GerABKA_families"/>
</dbReference>
<gene>
    <name evidence="7" type="ORF">IC612_02205</name>
</gene>
<keyword evidence="1" id="KW-1003">Cell membrane</keyword>
<name>A0A930YUH7_9FLAO</name>
<dbReference type="InterPro" id="IPR002035">
    <property type="entry name" value="VWF_A"/>
</dbReference>
<accession>A0A930YUH7</accession>
<dbReference type="PANTHER" id="PTHR22550:SF5">
    <property type="entry name" value="LEUCINE ZIPPER PROTEIN 4"/>
    <property type="match status" value="1"/>
</dbReference>
<keyword evidence="4 5" id="KW-0472">Membrane</keyword>
<dbReference type="Pfam" id="PF00092">
    <property type="entry name" value="VWA"/>
    <property type="match status" value="1"/>
</dbReference>
<evidence type="ECO:0000313" key="7">
    <source>
        <dbReference type="EMBL" id="MBF5026609.1"/>
    </source>
</evidence>
<feature type="transmembrane region" description="Helical" evidence="5">
    <location>
        <begin position="53"/>
        <end position="73"/>
    </location>
</feature>
<protein>
    <submittedName>
        <fullName evidence="7">VWA domain-containing protein</fullName>
    </submittedName>
</protein>
<reference evidence="7" key="1">
    <citation type="submission" date="2020-11" db="EMBL/GenBank/DDBJ databases">
        <title>Genome seq and assembly of Planobacterium sp.</title>
        <authorList>
            <person name="Chhetri G."/>
        </authorList>
    </citation>
    <scope>NUCLEOTIDE SEQUENCE</scope>
    <source>
        <strain evidence="7">GCR5</strain>
    </source>
</reference>
<organism evidence="7 8">
    <name type="scientific">Planobacterium oryzisoli</name>
    <dbReference type="NCBI Taxonomy" id="2771435"/>
    <lineage>
        <taxon>Bacteria</taxon>
        <taxon>Pseudomonadati</taxon>
        <taxon>Bacteroidota</taxon>
        <taxon>Flavobacteriia</taxon>
        <taxon>Flavobacteriales</taxon>
        <taxon>Weeksellaceae</taxon>
        <taxon>Chryseobacterium group</taxon>
        <taxon>Chryseobacterium</taxon>
    </lineage>
</organism>
<feature type="domain" description="VWFA" evidence="6">
    <location>
        <begin position="87"/>
        <end position="265"/>
    </location>
</feature>
<dbReference type="Gene3D" id="3.40.50.410">
    <property type="entry name" value="von Willebrand factor, type A domain"/>
    <property type="match status" value="1"/>
</dbReference>
<dbReference type="AlphaFoldDB" id="A0A930YUH7"/>
<proteinExistence type="predicted"/>
<keyword evidence="8" id="KW-1185">Reference proteome</keyword>
<keyword evidence="3 5" id="KW-1133">Transmembrane helix</keyword>
<dbReference type="SMART" id="SM00327">
    <property type="entry name" value="VWA"/>
    <property type="match status" value="1"/>
</dbReference>